<name>A0A8J7YFV6_9EURY</name>
<feature type="compositionally biased region" description="Basic and acidic residues" evidence="6">
    <location>
        <begin position="158"/>
        <end position="168"/>
    </location>
</feature>
<evidence type="ECO:0000313" key="8">
    <source>
        <dbReference type="EMBL" id="MBX0302259.1"/>
    </source>
</evidence>
<evidence type="ECO:0000313" key="9">
    <source>
        <dbReference type="Proteomes" id="UP000783863"/>
    </source>
</evidence>
<keyword evidence="3" id="KW-0285">Flavoprotein</keyword>
<dbReference type="GO" id="GO:0016614">
    <property type="term" value="F:oxidoreductase activity, acting on CH-OH group of donors"/>
    <property type="evidence" value="ECO:0007669"/>
    <property type="project" value="InterPro"/>
</dbReference>
<keyword evidence="9" id="KW-1185">Reference proteome</keyword>
<dbReference type="PANTHER" id="PTHR42784:SF1">
    <property type="entry name" value="PYRANOSE 2-OXIDASE"/>
    <property type="match status" value="1"/>
</dbReference>
<evidence type="ECO:0000256" key="5">
    <source>
        <dbReference type="ARBA" id="ARBA00023002"/>
    </source>
</evidence>
<dbReference type="EMBL" id="RKLQ01000001">
    <property type="protein sequence ID" value="MBX0302259.1"/>
    <property type="molecule type" value="Genomic_DNA"/>
</dbReference>
<dbReference type="SUPFAM" id="SSF54373">
    <property type="entry name" value="FAD-linked reductases, C-terminal domain"/>
    <property type="match status" value="1"/>
</dbReference>
<comment type="cofactor">
    <cofactor evidence="1">
        <name>FAD</name>
        <dbReference type="ChEBI" id="CHEBI:57692"/>
    </cofactor>
</comment>
<keyword evidence="4" id="KW-0274">FAD</keyword>
<sequence length="548" mass="59159">MSDAQSDGGADKTPVDGTDVCVVGAGPAGALLSHSLAKRGHDVVILEAGPRFDMEKRVERMKRQIHPERGVNEIWDMGGERDAYTDSSDRDMPLNKRRVKGVGGTSLHWGSVVPRFRERDFEMQSRHGVGKDWPISYEDLRPYYARAEQEIGVAGPDEAPHQAPREEGYPMDPLPESTADKLCKEAGEALDIDVQPMPMAINTGAYDRDQCQGYGTCEHVCPSGGKYSADIHVRKAEEEGATVLTEVPVQRLEHGPAGEEITAAVYETPDGETYRQEADTFVAAAGTYETPRLLLLSESDQYPDGLANSSGTVGKYFMDHGGGFVIGFLSDRDTNPGAYGPVVSSGIFQFYDDGEDPVGGINMMLLNGAEPSLPEVAMRSDKLGDDLLADLEIQYGGTIGTSISAEMLPREDNRITLDESKTDDRGNPVPEVNMTAGQYVRDATEKAVQAMTDMVEELGGNVVLSQGSHTPDAEYIEDAKAGYHPMGGTRMGTDPEESVVDPTLKTHDLDNLYISGGGVFVTGGASNPTLTIMALSLKAADHIHEELQ</sequence>
<dbReference type="Proteomes" id="UP000783863">
    <property type="component" value="Unassembled WGS sequence"/>
</dbReference>
<dbReference type="InterPro" id="IPR000172">
    <property type="entry name" value="GMC_OxRdtase_N"/>
</dbReference>
<keyword evidence="5" id="KW-0560">Oxidoreductase</keyword>
<dbReference type="InterPro" id="IPR002938">
    <property type="entry name" value="FAD-bd"/>
</dbReference>
<evidence type="ECO:0000256" key="4">
    <source>
        <dbReference type="ARBA" id="ARBA00022827"/>
    </source>
</evidence>
<dbReference type="Pfam" id="PF00732">
    <property type="entry name" value="GMC_oxred_N"/>
    <property type="match status" value="1"/>
</dbReference>
<comment type="similarity">
    <text evidence="2">Belongs to the GMC oxidoreductase family.</text>
</comment>
<dbReference type="GO" id="GO:0071949">
    <property type="term" value="F:FAD binding"/>
    <property type="evidence" value="ECO:0007669"/>
    <property type="project" value="InterPro"/>
</dbReference>
<evidence type="ECO:0000259" key="7">
    <source>
        <dbReference type="PROSITE" id="PS51379"/>
    </source>
</evidence>
<evidence type="ECO:0000256" key="6">
    <source>
        <dbReference type="SAM" id="MobiDB-lite"/>
    </source>
</evidence>
<dbReference type="InterPro" id="IPR017896">
    <property type="entry name" value="4Fe4S_Fe-S-bd"/>
</dbReference>
<reference evidence="8" key="1">
    <citation type="submission" date="2021-06" db="EMBL/GenBank/DDBJ databases">
        <title>Halomicroarcula sp. F24A a new haloarchaeum isolated from saline soil.</title>
        <authorList>
            <person name="Duran-Viseras A."/>
            <person name="Sanchez-Porro C."/>
            <person name="Ventosa A."/>
        </authorList>
    </citation>
    <scope>NUCLEOTIDE SEQUENCE</scope>
    <source>
        <strain evidence="8">F24A</strain>
    </source>
</reference>
<evidence type="ECO:0000256" key="2">
    <source>
        <dbReference type="ARBA" id="ARBA00010790"/>
    </source>
</evidence>
<dbReference type="PANTHER" id="PTHR42784">
    <property type="entry name" value="PYRANOSE 2-OXIDASE"/>
    <property type="match status" value="1"/>
</dbReference>
<dbReference type="AlphaFoldDB" id="A0A8J7YFV6"/>
<dbReference type="InterPro" id="IPR051473">
    <property type="entry name" value="P2Ox-like"/>
</dbReference>
<feature type="domain" description="4Fe-4S ferredoxin-type" evidence="7">
    <location>
        <begin position="202"/>
        <end position="231"/>
    </location>
</feature>
<organism evidence="8 9">
    <name type="scientific">Haloarcula salinisoli</name>
    <dbReference type="NCBI Taxonomy" id="2487746"/>
    <lineage>
        <taxon>Archaea</taxon>
        <taxon>Methanobacteriati</taxon>
        <taxon>Methanobacteriota</taxon>
        <taxon>Stenosarchaea group</taxon>
        <taxon>Halobacteria</taxon>
        <taxon>Halobacteriales</taxon>
        <taxon>Haloarculaceae</taxon>
        <taxon>Haloarcula</taxon>
    </lineage>
</organism>
<feature type="region of interest" description="Disordered" evidence="6">
    <location>
        <begin position="155"/>
        <end position="175"/>
    </location>
</feature>
<gene>
    <name evidence="8" type="ORF">EGD98_01095</name>
</gene>
<protein>
    <submittedName>
        <fullName evidence="8">GMC family oxidoreductase</fullName>
    </submittedName>
</protein>
<accession>A0A8J7YFV6</accession>
<proteinExistence type="inferred from homology"/>
<evidence type="ECO:0000256" key="3">
    <source>
        <dbReference type="ARBA" id="ARBA00022630"/>
    </source>
</evidence>
<dbReference type="InterPro" id="IPR007867">
    <property type="entry name" value="GMC_OxRtase_C"/>
</dbReference>
<dbReference type="SUPFAM" id="SSF51905">
    <property type="entry name" value="FAD/NAD(P)-binding domain"/>
    <property type="match status" value="1"/>
</dbReference>
<dbReference type="InterPro" id="IPR036188">
    <property type="entry name" value="FAD/NAD-bd_sf"/>
</dbReference>
<dbReference type="PROSITE" id="PS51379">
    <property type="entry name" value="4FE4S_FER_2"/>
    <property type="match status" value="1"/>
</dbReference>
<dbReference type="RefSeq" id="WP_220586503.1">
    <property type="nucleotide sequence ID" value="NZ_RKLQ01000001.1"/>
</dbReference>
<dbReference type="Pfam" id="PF05199">
    <property type="entry name" value="GMC_oxred_C"/>
    <property type="match status" value="1"/>
</dbReference>
<comment type="caution">
    <text evidence="8">The sequence shown here is derived from an EMBL/GenBank/DDBJ whole genome shotgun (WGS) entry which is preliminary data.</text>
</comment>
<dbReference type="Pfam" id="PF01494">
    <property type="entry name" value="FAD_binding_3"/>
    <property type="match status" value="1"/>
</dbReference>
<evidence type="ECO:0000256" key="1">
    <source>
        <dbReference type="ARBA" id="ARBA00001974"/>
    </source>
</evidence>
<dbReference type="Gene3D" id="3.50.50.60">
    <property type="entry name" value="FAD/NAD(P)-binding domain"/>
    <property type="match status" value="2"/>
</dbReference>